<feature type="transmembrane region" description="Helical" evidence="12">
    <location>
        <begin position="81"/>
        <end position="105"/>
    </location>
</feature>
<evidence type="ECO:0000256" key="5">
    <source>
        <dbReference type="ARBA" id="ARBA00022553"/>
    </source>
</evidence>
<evidence type="ECO:0000256" key="8">
    <source>
        <dbReference type="ARBA" id="ARBA00022777"/>
    </source>
</evidence>
<keyword evidence="10 12" id="KW-0472">Membrane</keyword>
<evidence type="ECO:0000256" key="4">
    <source>
        <dbReference type="ARBA" id="ARBA00022475"/>
    </source>
</evidence>
<dbReference type="SUPFAM" id="SSF55785">
    <property type="entry name" value="PYP-like sensor domain (PAS domain)"/>
    <property type="match status" value="1"/>
</dbReference>
<dbReference type="Pfam" id="PF00072">
    <property type="entry name" value="Response_reg"/>
    <property type="match status" value="1"/>
</dbReference>
<feature type="domain" description="Response regulatory" evidence="14">
    <location>
        <begin position="937"/>
        <end position="1054"/>
    </location>
</feature>
<dbReference type="NCBIfam" id="TIGR00229">
    <property type="entry name" value="sensory_box"/>
    <property type="match status" value="1"/>
</dbReference>
<dbReference type="PANTHER" id="PTHR43047">
    <property type="entry name" value="TWO-COMPONENT HISTIDINE PROTEIN KINASE"/>
    <property type="match status" value="1"/>
</dbReference>
<dbReference type="EMBL" id="SNXS01000003">
    <property type="protein sequence ID" value="TDP71375.1"/>
    <property type="molecule type" value="Genomic_DNA"/>
</dbReference>
<dbReference type="Gene3D" id="3.30.450.350">
    <property type="entry name" value="CHASE domain"/>
    <property type="match status" value="1"/>
</dbReference>
<dbReference type="GO" id="GO:0000155">
    <property type="term" value="F:phosphorelay sensor kinase activity"/>
    <property type="evidence" value="ECO:0007669"/>
    <property type="project" value="InterPro"/>
</dbReference>
<dbReference type="PROSITE" id="PS50110">
    <property type="entry name" value="RESPONSE_REGULATORY"/>
    <property type="match status" value="1"/>
</dbReference>
<reference evidence="18 19" key="1">
    <citation type="submission" date="2019-03" db="EMBL/GenBank/DDBJ databases">
        <title>Genomic Encyclopedia of Type Strains, Phase IV (KMG-IV): sequencing the most valuable type-strain genomes for metagenomic binning, comparative biology and taxonomic classification.</title>
        <authorList>
            <person name="Goeker M."/>
        </authorList>
    </citation>
    <scope>NUCLEOTIDE SEQUENCE [LARGE SCALE GENOMIC DNA]</scope>
    <source>
        <strain evidence="18 19">DSM 16998</strain>
    </source>
</reference>
<evidence type="ECO:0000256" key="6">
    <source>
        <dbReference type="ARBA" id="ARBA00022679"/>
    </source>
</evidence>
<accession>A0A4R6QN24</accession>
<feature type="transmembrane region" description="Helical" evidence="12">
    <location>
        <begin position="42"/>
        <end position="61"/>
    </location>
</feature>
<protein>
    <recommendedName>
        <fullName evidence="3">histidine kinase</fullName>
        <ecNumber evidence="3">2.7.13.3</ecNumber>
    </recommendedName>
</protein>
<dbReference type="InterPro" id="IPR000700">
    <property type="entry name" value="PAS-assoc_C"/>
</dbReference>
<comment type="subcellular location">
    <subcellularLocation>
        <location evidence="2">Cell inner membrane</location>
        <topology evidence="2">Multi-pass membrane protein</topology>
    </subcellularLocation>
</comment>
<dbReference type="FunFam" id="3.30.565.10:FF:000006">
    <property type="entry name" value="Sensor histidine kinase WalK"/>
    <property type="match status" value="1"/>
</dbReference>
<feature type="domain" description="CHASE" evidence="17">
    <location>
        <begin position="322"/>
        <end position="428"/>
    </location>
</feature>
<feature type="domain" description="PAS" evidence="15">
    <location>
        <begin position="552"/>
        <end position="622"/>
    </location>
</feature>
<evidence type="ECO:0000256" key="12">
    <source>
        <dbReference type="SAM" id="Phobius"/>
    </source>
</evidence>
<dbReference type="Gene3D" id="3.40.50.2300">
    <property type="match status" value="1"/>
</dbReference>
<organism evidence="18 19">
    <name type="scientific">Roseateles toxinivorans</name>
    <dbReference type="NCBI Taxonomy" id="270368"/>
    <lineage>
        <taxon>Bacteria</taxon>
        <taxon>Pseudomonadati</taxon>
        <taxon>Pseudomonadota</taxon>
        <taxon>Betaproteobacteria</taxon>
        <taxon>Burkholderiales</taxon>
        <taxon>Sphaerotilaceae</taxon>
        <taxon>Roseateles</taxon>
    </lineage>
</organism>
<dbReference type="InterPro" id="IPR011006">
    <property type="entry name" value="CheY-like_superfamily"/>
</dbReference>
<evidence type="ECO:0000259" key="17">
    <source>
        <dbReference type="PROSITE" id="PS50839"/>
    </source>
</evidence>
<dbReference type="RefSeq" id="WP_133701153.1">
    <property type="nucleotide sequence ID" value="NZ_SNXS01000003.1"/>
</dbReference>
<dbReference type="InterPro" id="IPR006189">
    <property type="entry name" value="CHASE_dom"/>
</dbReference>
<dbReference type="InterPro" id="IPR005467">
    <property type="entry name" value="His_kinase_dom"/>
</dbReference>
<dbReference type="Pfam" id="PF08447">
    <property type="entry name" value="PAS_3"/>
    <property type="match status" value="1"/>
</dbReference>
<sequence>MSRYLGLAPAWLLQSAGVALAYVLVAVLALELTIAPNYASPLYPSAGIALAALLCYGYRMAPAVALGSFVANVLLSADRGQLNLLGPALIGIGAALQAIAGAALVRRCVGTPVSLEGPRELLRFNLLGALLACTVSPTVGVLSLRLAGMMEPDQTVLNWLTWWVGDALGVLIGAPVALTLIGQPRSAWAPRRLSVGLTMVVATLFMSLGISQVGRWDEQRARSVFERDALGVTNALISALQEPLRALEATRGVMVVAPQLPASDFRRASEVWLLPGDGLLALGWAARVALPAVADFEATVRTADGADYQIKDRADGDAEALAQDGHKLAIRHISPAARNSGARGINVLSVPAAREAALRSQRIDAPAASAGFRLSQDPQSGDSSGVGVVVYHAVYAGPAQTVTERMEAMRGAVFATVRADTLLKSIASNVPDYLQVCLVDTDPLARYRRLAGPEGCEQLHQTSFMKVHALPFAGRQWDIRTYVVGGHLPAPVVLGTWLFAGVGLLAISLLGALLLTVTGRAHRIEVAVHERTAELQQEMQERERTASALRASEQRFRNIFENVPIGIIFTDLRGYTKESNPRIRRMIGYEEAEMSSMVALEFTHPDDREEDIRLSRQLVLGEIPMYRRRKRYVAKDGSEVTVQVLVSLLHDETGKPYRIVGVVEDISEHLKLHELERAREAAEAANQAKSDFLSRMSHELRTPLNAMLGFTQLLEMDREHPLSQRQQGWMMQVQQAGWHLLEMINDTLDLSRIESGAIKLTVESLSLPDLLTWALAMVHNDAEQRGLSVTQALHPDAALVLADATRLKQVLTNLLSNAVKYNIEHGRIHIATRVLGPDYLELAVTDTGLGMSEQQLAAMFEPFNRLGREHSATEGTGIGLVICKRLVELMGGTLKVRSTKDEGSSFIVTLPRAVEPSGVRPVRDTAPGLPPEYRKRMVHYIEDNETNAEVMRGILAQRPQVELLVSMTGQAGIAAARAHPPHVILLDMHLPDMNGMDVLNQLRKHHETADTPVVVVSADALPLHMEAAYQQGVYRYLTKPVNVPELLCVLDELLDVMETRFG</sequence>
<comment type="catalytic activity">
    <reaction evidence="1">
        <text>ATP + protein L-histidine = ADP + protein N-phospho-L-histidine.</text>
        <dbReference type="EC" id="2.7.13.3"/>
    </reaction>
</comment>
<dbReference type="InterPro" id="IPR003661">
    <property type="entry name" value="HisK_dim/P_dom"/>
</dbReference>
<dbReference type="SUPFAM" id="SSF55874">
    <property type="entry name" value="ATPase domain of HSP90 chaperone/DNA topoisomerase II/histidine kinase"/>
    <property type="match status" value="1"/>
</dbReference>
<dbReference type="Pfam" id="PF03924">
    <property type="entry name" value="CHASE"/>
    <property type="match status" value="1"/>
</dbReference>
<feature type="domain" description="PAC" evidence="16">
    <location>
        <begin position="626"/>
        <end position="678"/>
    </location>
</feature>
<feature type="transmembrane region" description="Helical" evidence="12">
    <location>
        <begin position="126"/>
        <end position="148"/>
    </location>
</feature>
<dbReference type="SUPFAM" id="SSF52172">
    <property type="entry name" value="CheY-like"/>
    <property type="match status" value="1"/>
</dbReference>
<evidence type="ECO:0000313" key="19">
    <source>
        <dbReference type="Proteomes" id="UP000295361"/>
    </source>
</evidence>
<dbReference type="InterPro" id="IPR004358">
    <property type="entry name" value="Sig_transdc_His_kin-like_C"/>
</dbReference>
<dbReference type="SMART" id="SM00086">
    <property type="entry name" value="PAC"/>
    <property type="match status" value="1"/>
</dbReference>
<dbReference type="InterPro" id="IPR042240">
    <property type="entry name" value="CHASE_sf"/>
</dbReference>
<dbReference type="Gene3D" id="3.30.450.20">
    <property type="entry name" value="PAS domain"/>
    <property type="match status" value="1"/>
</dbReference>
<evidence type="ECO:0000259" key="16">
    <source>
        <dbReference type="PROSITE" id="PS50113"/>
    </source>
</evidence>
<keyword evidence="8" id="KW-0418">Kinase</keyword>
<dbReference type="SMART" id="SM01079">
    <property type="entry name" value="CHASE"/>
    <property type="match status" value="1"/>
</dbReference>
<evidence type="ECO:0000256" key="7">
    <source>
        <dbReference type="ARBA" id="ARBA00022692"/>
    </source>
</evidence>
<dbReference type="Gene3D" id="3.30.565.10">
    <property type="entry name" value="Histidine kinase-like ATPase, C-terminal domain"/>
    <property type="match status" value="1"/>
</dbReference>
<name>A0A4R6QN24_9BURK</name>
<feature type="modified residue" description="4-aspartylphosphate" evidence="11">
    <location>
        <position position="987"/>
    </location>
</feature>
<feature type="transmembrane region" description="Helical" evidence="12">
    <location>
        <begin position="12"/>
        <end position="30"/>
    </location>
</feature>
<dbReference type="InterPro" id="IPR001789">
    <property type="entry name" value="Sig_transdc_resp-reg_receiver"/>
</dbReference>
<dbReference type="InterPro" id="IPR035965">
    <property type="entry name" value="PAS-like_dom_sf"/>
</dbReference>
<dbReference type="PROSITE" id="PS50109">
    <property type="entry name" value="HIS_KIN"/>
    <property type="match status" value="1"/>
</dbReference>
<dbReference type="PROSITE" id="PS50839">
    <property type="entry name" value="CHASE"/>
    <property type="match status" value="1"/>
</dbReference>
<keyword evidence="4" id="KW-1003">Cell membrane</keyword>
<dbReference type="Pfam" id="PF05231">
    <property type="entry name" value="MASE1"/>
    <property type="match status" value="1"/>
</dbReference>
<feature type="transmembrane region" description="Helical" evidence="12">
    <location>
        <begin position="193"/>
        <end position="214"/>
    </location>
</feature>
<keyword evidence="7 12" id="KW-0812">Transmembrane</keyword>
<dbReference type="InterPro" id="IPR000014">
    <property type="entry name" value="PAS"/>
</dbReference>
<dbReference type="InterPro" id="IPR013655">
    <property type="entry name" value="PAS_fold_3"/>
</dbReference>
<dbReference type="InterPro" id="IPR036097">
    <property type="entry name" value="HisK_dim/P_sf"/>
</dbReference>
<dbReference type="SMART" id="SM00091">
    <property type="entry name" value="PAS"/>
    <property type="match status" value="1"/>
</dbReference>
<dbReference type="CDD" id="cd00156">
    <property type="entry name" value="REC"/>
    <property type="match status" value="1"/>
</dbReference>
<evidence type="ECO:0000256" key="3">
    <source>
        <dbReference type="ARBA" id="ARBA00012438"/>
    </source>
</evidence>
<evidence type="ECO:0000256" key="11">
    <source>
        <dbReference type="PROSITE-ProRule" id="PRU00169"/>
    </source>
</evidence>
<evidence type="ECO:0000259" key="14">
    <source>
        <dbReference type="PROSITE" id="PS50110"/>
    </source>
</evidence>
<evidence type="ECO:0000256" key="1">
    <source>
        <dbReference type="ARBA" id="ARBA00000085"/>
    </source>
</evidence>
<dbReference type="SMART" id="SM00388">
    <property type="entry name" value="HisKA"/>
    <property type="match status" value="1"/>
</dbReference>
<dbReference type="SUPFAM" id="SSF47384">
    <property type="entry name" value="Homodimeric domain of signal transducing histidine kinase"/>
    <property type="match status" value="1"/>
</dbReference>
<feature type="domain" description="Histidine kinase" evidence="13">
    <location>
        <begin position="695"/>
        <end position="914"/>
    </location>
</feature>
<dbReference type="InterPro" id="IPR036890">
    <property type="entry name" value="HATPase_C_sf"/>
</dbReference>
<dbReference type="InterPro" id="IPR001610">
    <property type="entry name" value="PAC"/>
</dbReference>
<dbReference type="GO" id="GO:0005886">
    <property type="term" value="C:plasma membrane"/>
    <property type="evidence" value="ECO:0007669"/>
    <property type="project" value="UniProtKB-SubCell"/>
</dbReference>
<dbReference type="PROSITE" id="PS50113">
    <property type="entry name" value="PAC"/>
    <property type="match status" value="1"/>
</dbReference>
<dbReference type="PANTHER" id="PTHR43047:SF72">
    <property type="entry name" value="OSMOSENSING HISTIDINE PROTEIN KINASE SLN1"/>
    <property type="match status" value="1"/>
</dbReference>
<dbReference type="Pfam" id="PF02518">
    <property type="entry name" value="HATPase_c"/>
    <property type="match status" value="1"/>
</dbReference>
<keyword evidence="19" id="KW-1185">Reference proteome</keyword>
<dbReference type="Pfam" id="PF00512">
    <property type="entry name" value="HisKA"/>
    <property type="match status" value="1"/>
</dbReference>
<dbReference type="SMART" id="SM00448">
    <property type="entry name" value="REC"/>
    <property type="match status" value="1"/>
</dbReference>
<comment type="caution">
    <text evidence="18">The sequence shown here is derived from an EMBL/GenBank/DDBJ whole genome shotgun (WGS) entry which is preliminary data.</text>
</comment>
<evidence type="ECO:0000259" key="15">
    <source>
        <dbReference type="PROSITE" id="PS50112"/>
    </source>
</evidence>
<dbReference type="Gene3D" id="1.10.287.130">
    <property type="match status" value="1"/>
</dbReference>
<evidence type="ECO:0000259" key="13">
    <source>
        <dbReference type="PROSITE" id="PS50109"/>
    </source>
</evidence>
<evidence type="ECO:0000256" key="9">
    <source>
        <dbReference type="ARBA" id="ARBA00022989"/>
    </source>
</evidence>
<proteinExistence type="predicted"/>
<evidence type="ECO:0000256" key="2">
    <source>
        <dbReference type="ARBA" id="ARBA00004429"/>
    </source>
</evidence>
<dbReference type="InParanoid" id="A0A4R6QN24"/>
<dbReference type="PRINTS" id="PR00344">
    <property type="entry name" value="BCTRLSENSOR"/>
</dbReference>
<dbReference type="InterPro" id="IPR003594">
    <property type="entry name" value="HATPase_dom"/>
</dbReference>
<gene>
    <name evidence="18" type="ORF">DES47_103356</name>
</gene>
<dbReference type="CDD" id="cd00130">
    <property type="entry name" value="PAS"/>
    <property type="match status" value="1"/>
</dbReference>
<keyword evidence="6" id="KW-0808">Transferase</keyword>
<evidence type="ECO:0000313" key="18">
    <source>
        <dbReference type="EMBL" id="TDP71375.1"/>
    </source>
</evidence>
<dbReference type="PROSITE" id="PS50112">
    <property type="entry name" value="PAS"/>
    <property type="match status" value="1"/>
</dbReference>
<dbReference type="InterPro" id="IPR007895">
    <property type="entry name" value="MASE1"/>
</dbReference>
<dbReference type="AlphaFoldDB" id="A0A4R6QN24"/>
<dbReference type="OrthoDB" id="5290456at2"/>
<dbReference type="GO" id="GO:0009927">
    <property type="term" value="F:histidine phosphotransfer kinase activity"/>
    <property type="evidence" value="ECO:0007669"/>
    <property type="project" value="TreeGrafter"/>
</dbReference>
<dbReference type="SMART" id="SM00387">
    <property type="entry name" value="HATPase_c"/>
    <property type="match status" value="1"/>
</dbReference>
<dbReference type="Proteomes" id="UP000295361">
    <property type="component" value="Unassembled WGS sequence"/>
</dbReference>
<dbReference type="EC" id="2.7.13.3" evidence="3"/>
<dbReference type="CDD" id="cd00082">
    <property type="entry name" value="HisKA"/>
    <property type="match status" value="1"/>
</dbReference>
<keyword evidence="9 12" id="KW-1133">Transmembrane helix</keyword>
<feature type="transmembrane region" description="Helical" evidence="12">
    <location>
        <begin position="160"/>
        <end position="181"/>
    </location>
</feature>
<evidence type="ECO:0000256" key="10">
    <source>
        <dbReference type="ARBA" id="ARBA00023136"/>
    </source>
</evidence>
<keyword evidence="5 11" id="KW-0597">Phosphoprotein</keyword>